<comment type="subcellular location">
    <subcellularLocation>
        <location evidence="1">Cell membrane</location>
        <topology evidence="1">Multi-pass membrane protein</topology>
    </subcellularLocation>
</comment>
<feature type="domain" description="Major facilitator superfamily (MFS) profile" evidence="8">
    <location>
        <begin position="1"/>
        <end position="426"/>
    </location>
</feature>
<evidence type="ECO:0000259" key="8">
    <source>
        <dbReference type="PROSITE" id="PS50850"/>
    </source>
</evidence>
<keyword evidence="4 7" id="KW-0812">Transmembrane</keyword>
<sequence length="427" mass="46091">METELIKPKGKGQAGFRSLLHNRSYVIFLLCDAISRFGDSVDAIAYSWMVYELTGSKVLMGTLFAVNFIPAVIFGLPAGVLADRWNKKKVLFTVYMLRGLVVALTAFLYAMGLLETWHLFVFTFLNSTLECFSRPVEMSIIPSLLEKESLLSGNSFLSSVTRTSELAGYAVVGVIISTIGLSGAILLDSLTFIISAILIGFIVLNNVTKKESESAPERKGKLHEYMQEISSSFKFVRHHRLILTTVILAAFVNFCLTPLNVLQTVYVKDTLSTGAEGMSVLSISLVLGMILGGIWLGNKGSGFKKSTLLICGLLILGACYSLLSLPPHLPEVVKLGAAGVLFFGMGFGTTCASTPLSTFIMEVTPMEMMGKVGALVGLLCTITMPVGSALSGVGAEWISVPVFFTIMGGLLVIAAVSRLWDKGFREV</sequence>
<accession>A0ABQ1YLZ4</accession>
<feature type="transmembrane region" description="Helical" evidence="7">
    <location>
        <begin position="308"/>
        <end position="325"/>
    </location>
</feature>
<evidence type="ECO:0000256" key="7">
    <source>
        <dbReference type="SAM" id="Phobius"/>
    </source>
</evidence>
<dbReference type="Pfam" id="PF07690">
    <property type="entry name" value="MFS_1"/>
    <property type="match status" value="1"/>
</dbReference>
<dbReference type="PANTHER" id="PTHR23513:SF6">
    <property type="entry name" value="MAJOR FACILITATOR SUPERFAMILY ASSOCIATED DOMAIN-CONTAINING PROTEIN"/>
    <property type="match status" value="1"/>
</dbReference>
<evidence type="ECO:0000313" key="10">
    <source>
        <dbReference type="Proteomes" id="UP000659344"/>
    </source>
</evidence>
<feature type="transmembrane region" description="Helical" evidence="7">
    <location>
        <begin position="372"/>
        <end position="391"/>
    </location>
</feature>
<dbReference type="SUPFAM" id="SSF103473">
    <property type="entry name" value="MFS general substrate transporter"/>
    <property type="match status" value="1"/>
</dbReference>
<evidence type="ECO:0000313" key="9">
    <source>
        <dbReference type="EMBL" id="GGH29480.1"/>
    </source>
</evidence>
<keyword evidence="5 7" id="KW-1133">Transmembrane helix</keyword>
<evidence type="ECO:0000256" key="2">
    <source>
        <dbReference type="ARBA" id="ARBA00022448"/>
    </source>
</evidence>
<feature type="transmembrane region" description="Helical" evidence="7">
    <location>
        <begin position="241"/>
        <end position="266"/>
    </location>
</feature>
<proteinExistence type="predicted"/>
<name>A0ABQ1YLZ4_9BACL</name>
<feature type="transmembrane region" description="Helical" evidence="7">
    <location>
        <begin position="337"/>
        <end position="360"/>
    </location>
</feature>
<dbReference type="InterPro" id="IPR020846">
    <property type="entry name" value="MFS_dom"/>
</dbReference>
<dbReference type="InterPro" id="IPR011701">
    <property type="entry name" value="MFS"/>
</dbReference>
<evidence type="ECO:0000256" key="5">
    <source>
        <dbReference type="ARBA" id="ARBA00022989"/>
    </source>
</evidence>
<dbReference type="EMBL" id="BMFT01000001">
    <property type="protein sequence ID" value="GGH29480.1"/>
    <property type="molecule type" value="Genomic_DNA"/>
</dbReference>
<keyword evidence="3" id="KW-1003">Cell membrane</keyword>
<dbReference type="PANTHER" id="PTHR23513">
    <property type="entry name" value="INTEGRAL MEMBRANE EFFLUX PROTEIN-RELATED"/>
    <property type="match status" value="1"/>
</dbReference>
<feature type="transmembrane region" description="Helical" evidence="7">
    <location>
        <begin position="278"/>
        <end position="296"/>
    </location>
</feature>
<dbReference type="Proteomes" id="UP000659344">
    <property type="component" value="Unassembled WGS sequence"/>
</dbReference>
<dbReference type="InterPro" id="IPR036259">
    <property type="entry name" value="MFS_trans_sf"/>
</dbReference>
<gene>
    <name evidence="9" type="ORF">GCM10008013_32120</name>
</gene>
<evidence type="ECO:0000256" key="4">
    <source>
        <dbReference type="ARBA" id="ARBA00022692"/>
    </source>
</evidence>
<dbReference type="PROSITE" id="PS50850">
    <property type="entry name" value="MFS"/>
    <property type="match status" value="1"/>
</dbReference>
<evidence type="ECO:0000256" key="6">
    <source>
        <dbReference type="ARBA" id="ARBA00023136"/>
    </source>
</evidence>
<keyword evidence="2" id="KW-0813">Transport</keyword>
<keyword evidence="6 7" id="KW-0472">Membrane</keyword>
<dbReference type="RefSeq" id="WP_188540546.1">
    <property type="nucleotide sequence ID" value="NZ_BMFT01000001.1"/>
</dbReference>
<feature type="transmembrane region" description="Helical" evidence="7">
    <location>
        <begin position="58"/>
        <end position="78"/>
    </location>
</feature>
<comment type="caution">
    <text evidence="9">The sequence shown here is derived from an EMBL/GenBank/DDBJ whole genome shotgun (WGS) entry which is preliminary data.</text>
</comment>
<protein>
    <submittedName>
        <fullName evidence="9">MFS transporter</fullName>
    </submittedName>
</protein>
<dbReference type="CDD" id="cd06173">
    <property type="entry name" value="MFS_MefA_like"/>
    <property type="match status" value="1"/>
</dbReference>
<organism evidence="9 10">
    <name type="scientific">Paenibacillus segetis</name>
    <dbReference type="NCBI Taxonomy" id="1325360"/>
    <lineage>
        <taxon>Bacteria</taxon>
        <taxon>Bacillati</taxon>
        <taxon>Bacillota</taxon>
        <taxon>Bacilli</taxon>
        <taxon>Bacillales</taxon>
        <taxon>Paenibacillaceae</taxon>
        <taxon>Paenibacillus</taxon>
    </lineage>
</organism>
<dbReference type="Gene3D" id="1.20.1250.20">
    <property type="entry name" value="MFS general substrate transporter like domains"/>
    <property type="match status" value="1"/>
</dbReference>
<keyword evidence="10" id="KW-1185">Reference proteome</keyword>
<feature type="transmembrane region" description="Helical" evidence="7">
    <location>
        <begin position="397"/>
        <end position="420"/>
    </location>
</feature>
<feature type="transmembrane region" description="Helical" evidence="7">
    <location>
        <begin position="192"/>
        <end position="208"/>
    </location>
</feature>
<reference evidence="10" key="1">
    <citation type="journal article" date="2019" name="Int. J. Syst. Evol. Microbiol.">
        <title>The Global Catalogue of Microorganisms (GCM) 10K type strain sequencing project: providing services to taxonomists for standard genome sequencing and annotation.</title>
        <authorList>
            <consortium name="The Broad Institute Genomics Platform"/>
            <consortium name="The Broad Institute Genome Sequencing Center for Infectious Disease"/>
            <person name="Wu L."/>
            <person name="Ma J."/>
        </authorList>
    </citation>
    <scope>NUCLEOTIDE SEQUENCE [LARGE SCALE GENOMIC DNA]</scope>
    <source>
        <strain evidence="10">CGMCC 1.12769</strain>
    </source>
</reference>
<evidence type="ECO:0000256" key="1">
    <source>
        <dbReference type="ARBA" id="ARBA00004651"/>
    </source>
</evidence>
<evidence type="ECO:0000256" key="3">
    <source>
        <dbReference type="ARBA" id="ARBA00022475"/>
    </source>
</evidence>